<evidence type="ECO:0000313" key="4">
    <source>
        <dbReference type="EMBL" id="JAR06428.1"/>
    </source>
</evidence>
<dbReference type="EMBL" id="GCES01079895">
    <property type="protein sequence ID" value="JAR06428.1"/>
    <property type="molecule type" value="Transcribed_RNA"/>
</dbReference>
<dbReference type="PANTHER" id="PTHR23316">
    <property type="entry name" value="IMPORTIN ALPHA"/>
    <property type="match status" value="1"/>
</dbReference>
<dbReference type="SMART" id="SM00185">
    <property type="entry name" value="ARM"/>
    <property type="match status" value="4"/>
</dbReference>
<dbReference type="Gene3D" id="1.25.10.10">
    <property type="entry name" value="Leucine-rich Repeat Variant"/>
    <property type="match status" value="1"/>
</dbReference>
<dbReference type="InterPro" id="IPR000225">
    <property type="entry name" value="Armadillo"/>
</dbReference>
<comment type="similarity">
    <text evidence="1">Belongs to the importin alpha family.</text>
</comment>
<name>A0A146UNB2_FUNHE</name>
<reference evidence="4" key="1">
    <citation type="submission" date="2015-01" db="EMBL/GenBank/DDBJ databases">
        <title>EvidentialGene: Evidence-directed Construction of Complete mRNA Transcriptomes without Genomes.</title>
        <authorList>
            <person name="Gilbert D.G."/>
        </authorList>
    </citation>
    <scope>NUCLEOTIDE SEQUENCE</scope>
</reference>
<dbReference type="AlphaFoldDB" id="A0A146UNB2"/>
<accession>A0A146UNB2</accession>
<proteinExistence type="inferred from homology"/>
<dbReference type="InterPro" id="IPR016024">
    <property type="entry name" value="ARM-type_fold"/>
</dbReference>
<dbReference type="EMBL" id="GCES01020959">
    <property type="protein sequence ID" value="JAR65364.1"/>
    <property type="molecule type" value="Transcribed_RNA"/>
</dbReference>
<dbReference type="SUPFAM" id="SSF48371">
    <property type="entry name" value="ARM repeat"/>
    <property type="match status" value="1"/>
</dbReference>
<evidence type="ECO:0000256" key="1">
    <source>
        <dbReference type="ARBA" id="ARBA00010394"/>
    </source>
</evidence>
<dbReference type="GO" id="GO:0015031">
    <property type="term" value="P:protein transport"/>
    <property type="evidence" value="ECO:0007669"/>
    <property type="project" value="UniProtKB-KW"/>
</dbReference>
<sequence length="431" mass="49044">MDSNEAFENLLRKLNATSVNDRAEAIRSLNVLIMHEDDNFLDGSRLERVYNILLKTIEFDEFYYARLPATRALAKIASRHPEKIMEIIRAGSDLPLLRVMRKRNPNILNNIITMLGHVLTADSDRGNLSVERKIFHELLLVVRHCADTPLLHQISWIILDLCGYKKHQTEPSLQLVVLLTPILHDLIHIHNNSDIIFNALHSLEYITETGPDFIVHFIHSGFIPGIISLVSHRTFEVVAGALSVLEVVAERSSEGKQILINYGILGEIEEIFDKDNEEELINSAARILSSLISGNDNQIELVIHTNLIPSVVKLLRHESCETNQAALVCIFNITKHGGRPLFTFLINGNIMRSLCNLLNKNNEHLIELTLKTMREIVERYCNDDSELSFNMNYRTQWLRASSSLESYGLSAVAHKLREKIKENNSPKRPSN</sequence>
<dbReference type="InterPro" id="IPR011989">
    <property type="entry name" value="ARM-like"/>
</dbReference>
<keyword evidence="2" id="KW-0813">Transport</keyword>
<keyword evidence="3" id="KW-0653">Protein transport</keyword>
<evidence type="ECO:0000256" key="3">
    <source>
        <dbReference type="ARBA" id="ARBA00022927"/>
    </source>
</evidence>
<dbReference type="Pfam" id="PF00514">
    <property type="entry name" value="Arm"/>
    <property type="match status" value="1"/>
</dbReference>
<organism evidence="4">
    <name type="scientific">Fundulus heteroclitus</name>
    <name type="common">Killifish</name>
    <name type="synonym">Mummichog</name>
    <dbReference type="NCBI Taxonomy" id="8078"/>
    <lineage>
        <taxon>Eukaryota</taxon>
        <taxon>Metazoa</taxon>
        <taxon>Chordata</taxon>
        <taxon>Craniata</taxon>
        <taxon>Vertebrata</taxon>
        <taxon>Euteleostomi</taxon>
        <taxon>Actinopterygii</taxon>
        <taxon>Neopterygii</taxon>
        <taxon>Teleostei</taxon>
        <taxon>Neoteleostei</taxon>
        <taxon>Acanthomorphata</taxon>
        <taxon>Ovalentaria</taxon>
        <taxon>Atherinomorphae</taxon>
        <taxon>Cyprinodontiformes</taxon>
        <taxon>Fundulidae</taxon>
        <taxon>Fundulus</taxon>
    </lineage>
</organism>
<protein>
    <submittedName>
        <fullName evidence="4">Importin subunit alpha-3</fullName>
    </submittedName>
</protein>
<evidence type="ECO:0000256" key="2">
    <source>
        <dbReference type="ARBA" id="ARBA00022448"/>
    </source>
</evidence>